<dbReference type="GO" id="GO:0043565">
    <property type="term" value="F:sequence-specific DNA binding"/>
    <property type="evidence" value="ECO:0007669"/>
    <property type="project" value="TreeGrafter"/>
</dbReference>
<evidence type="ECO:0000259" key="5">
    <source>
        <dbReference type="PROSITE" id="PS50931"/>
    </source>
</evidence>
<dbReference type="AlphaFoldDB" id="A0A1I1TNA3"/>
<dbReference type="InterPro" id="IPR058163">
    <property type="entry name" value="LysR-type_TF_proteobact-type"/>
</dbReference>
<dbReference type="InterPro" id="IPR036388">
    <property type="entry name" value="WH-like_DNA-bd_sf"/>
</dbReference>
<dbReference type="STRING" id="1123010.SAMN02745724_04940"/>
<dbReference type="InterPro" id="IPR036390">
    <property type="entry name" value="WH_DNA-bd_sf"/>
</dbReference>
<dbReference type="PROSITE" id="PS50931">
    <property type="entry name" value="HTH_LYSR"/>
    <property type="match status" value="1"/>
</dbReference>
<dbReference type="SUPFAM" id="SSF46785">
    <property type="entry name" value="Winged helix' DNA-binding domain"/>
    <property type="match status" value="1"/>
</dbReference>
<sequence>MNHKLNHLYLMKLFVAIVQHGSFSRAAIALKVTATKASKDIRHLEKTLDSQLFNRTTRSVNLTDSGEVYFKSAIDILDLHSQMIDNINVMKSTLNGELRVTAPSLWGEVILVPIILLFKEIYPQVKFIADFSNDTNDIFRDNIHIAFRSTELENEPYLARFIAKDEYILCANPDYLSNNPIIKTPEDLVDHHMITFSQKTGQLECLEFIYQNQKVKQSVISSLAFNNKNAIYAAVKSGFGIAVLPKYLILEGLNLNTVVEVLPQYHIKSSAFYALYTHRQKDSALVNKFIDFV</sequence>
<dbReference type="Pfam" id="PF03466">
    <property type="entry name" value="LysR_substrate"/>
    <property type="match status" value="1"/>
</dbReference>
<reference evidence="6 7" key="1">
    <citation type="submission" date="2016-10" db="EMBL/GenBank/DDBJ databases">
        <authorList>
            <person name="de Groot N.N."/>
        </authorList>
    </citation>
    <scope>NUCLEOTIDE SEQUENCE [LARGE SCALE GENOMIC DNA]</scope>
    <source>
        <strain evidence="6 7">DSM 6059</strain>
    </source>
</reference>
<dbReference type="EMBL" id="FOLO01000072">
    <property type="protein sequence ID" value="SFD60091.1"/>
    <property type="molecule type" value="Genomic_DNA"/>
</dbReference>
<keyword evidence="2" id="KW-0805">Transcription regulation</keyword>
<evidence type="ECO:0000256" key="3">
    <source>
        <dbReference type="ARBA" id="ARBA00023125"/>
    </source>
</evidence>
<dbReference type="Proteomes" id="UP000198862">
    <property type="component" value="Unassembled WGS sequence"/>
</dbReference>
<gene>
    <name evidence="6" type="ORF">SAMN02745724_04940</name>
</gene>
<dbReference type="CDD" id="cd08422">
    <property type="entry name" value="PBP2_CrgA_like"/>
    <property type="match status" value="1"/>
</dbReference>
<dbReference type="Gene3D" id="3.40.190.290">
    <property type="match status" value="1"/>
</dbReference>
<keyword evidence="7" id="KW-1185">Reference proteome</keyword>
<evidence type="ECO:0000256" key="2">
    <source>
        <dbReference type="ARBA" id="ARBA00023015"/>
    </source>
</evidence>
<dbReference type="GO" id="GO:0003700">
    <property type="term" value="F:DNA-binding transcription factor activity"/>
    <property type="evidence" value="ECO:0007669"/>
    <property type="project" value="InterPro"/>
</dbReference>
<protein>
    <submittedName>
        <fullName evidence="6">DNA-binding transcriptional regulator, LysR family</fullName>
    </submittedName>
</protein>
<organism evidence="6 7">
    <name type="scientific">Pseudoalteromonas denitrificans DSM 6059</name>
    <dbReference type="NCBI Taxonomy" id="1123010"/>
    <lineage>
        <taxon>Bacteria</taxon>
        <taxon>Pseudomonadati</taxon>
        <taxon>Pseudomonadota</taxon>
        <taxon>Gammaproteobacteria</taxon>
        <taxon>Alteromonadales</taxon>
        <taxon>Pseudoalteromonadaceae</taxon>
        <taxon>Pseudoalteromonas</taxon>
    </lineage>
</organism>
<evidence type="ECO:0000313" key="6">
    <source>
        <dbReference type="EMBL" id="SFD60091.1"/>
    </source>
</evidence>
<name>A0A1I1TNA3_9GAMM</name>
<dbReference type="OrthoDB" id="9786526at2"/>
<keyword evidence="4" id="KW-0804">Transcription</keyword>
<evidence type="ECO:0000256" key="4">
    <source>
        <dbReference type="ARBA" id="ARBA00023163"/>
    </source>
</evidence>
<dbReference type="Gene3D" id="1.10.10.10">
    <property type="entry name" value="Winged helix-like DNA-binding domain superfamily/Winged helix DNA-binding domain"/>
    <property type="match status" value="1"/>
</dbReference>
<feature type="domain" description="HTH lysR-type" evidence="5">
    <location>
        <begin position="1"/>
        <end position="63"/>
    </location>
</feature>
<dbReference type="InterPro" id="IPR005119">
    <property type="entry name" value="LysR_subst-bd"/>
</dbReference>
<evidence type="ECO:0000256" key="1">
    <source>
        <dbReference type="ARBA" id="ARBA00009437"/>
    </source>
</evidence>
<dbReference type="SUPFAM" id="SSF53850">
    <property type="entry name" value="Periplasmic binding protein-like II"/>
    <property type="match status" value="1"/>
</dbReference>
<dbReference type="Pfam" id="PF00126">
    <property type="entry name" value="HTH_1"/>
    <property type="match status" value="1"/>
</dbReference>
<proteinExistence type="inferred from homology"/>
<comment type="similarity">
    <text evidence="1">Belongs to the LysR transcriptional regulatory family.</text>
</comment>
<dbReference type="PANTHER" id="PTHR30537:SF5">
    <property type="entry name" value="HTH-TYPE TRANSCRIPTIONAL ACTIVATOR TTDR-RELATED"/>
    <property type="match status" value="1"/>
</dbReference>
<dbReference type="GO" id="GO:0006351">
    <property type="term" value="P:DNA-templated transcription"/>
    <property type="evidence" value="ECO:0007669"/>
    <property type="project" value="TreeGrafter"/>
</dbReference>
<dbReference type="PANTHER" id="PTHR30537">
    <property type="entry name" value="HTH-TYPE TRANSCRIPTIONAL REGULATOR"/>
    <property type="match status" value="1"/>
</dbReference>
<accession>A0A1I1TNA3</accession>
<evidence type="ECO:0000313" key="7">
    <source>
        <dbReference type="Proteomes" id="UP000198862"/>
    </source>
</evidence>
<dbReference type="FunFam" id="1.10.10.10:FF:000001">
    <property type="entry name" value="LysR family transcriptional regulator"/>
    <property type="match status" value="1"/>
</dbReference>
<dbReference type="RefSeq" id="WP_091991108.1">
    <property type="nucleotide sequence ID" value="NZ_FOLO01000072.1"/>
</dbReference>
<dbReference type="InterPro" id="IPR000847">
    <property type="entry name" value="LysR_HTH_N"/>
</dbReference>
<keyword evidence="3 6" id="KW-0238">DNA-binding</keyword>